<evidence type="ECO:0000256" key="2">
    <source>
        <dbReference type="ARBA" id="ARBA00023180"/>
    </source>
</evidence>
<keyword evidence="6" id="KW-1185">Reference proteome</keyword>
<dbReference type="PRINTS" id="PR01797">
    <property type="entry name" value="SAPOSIN"/>
</dbReference>
<dbReference type="Pfam" id="PF05184">
    <property type="entry name" value="SapB_1"/>
    <property type="match status" value="4"/>
</dbReference>
<dbReference type="InterPro" id="IPR051428">
    <property type="entry name" value="Sphingo_Act-Surfact_Prot"/>
</dbReference>
<evidence type="ECO:0000313" key="5">
    <source>
        <dbReference type="EMBL" id="OHT11317.1"/>
    </source>
</evidence>
<dbReference type="InterPro" id="IPR008373">
    <property type="entry name" value="Saposin"/>
</dbReference>
<dbReference type="GO" id="GO:0006665">
    <property type="term" value="P:sphingolipid metabolic process"/>
    <property type="evidence" value="ECO:0007669"/>
    <property type="project" value="InterPro"/>
</dbReference>
<dbReference type="Gene3D" id="1.10.225.10">
    <property type="entry name" value="Saposin-like"/>
    <property type="match status" value="7"/>
</dbReference>
<feature type="domain" description="Saposin B-type" evidence="4">
    <location>
        <begin position="351"/>
        <end position="432"/>
    </location>
</feature>
<dbReference type="GO" id="GO:0016020">
    <property type="term" value="C:membrane"/>
    <property type="evidence" value="ECO:0007669"/>
    <property type="project" value="GOC"/>
</dbReference>
<keyword evidence="1" id="KW-1015">Disulfide bond</keyword>
<dbReference type="PROSITE" id="PS50015">
    <property type="entry name" value="SAP_B"/>
    <property type="match status" value="7"/>
</dbReference>
<evidence type="ECO:0000256" key="1">
    <source>
        <dbReference type="ARBA" id="ARBA00023157"/>
    </source>
</evidence>
<sequence>MFLFSILFALSLSRQENVRLPPRKVIYSTKGDNGIACDICKQAVKYIADALADKKVEEEIIEAIDELCKQYPSPYDTECLTKVAIYVPLIISWIEQGIELIDICTMTHLCSTVAGQPRPAMRPAITKYSPNGLSCDMCTKAVEYIGKLLETQIVESEIARLVKQYCTTFETPYSSLCNAIVESSIPLIISWIEAGLVASDICTKIGFCASNESLPINHKYTDAAVRRVVTAAFPKNDNGIGCLLCNRIVEYLDSVLDDPRFSGSVERLLDQFCDKLPAAYAAGCHVLVDNFIPILSQWIEQGIDSLHICEKIGLCDSETVKRIEHKKLAPSNQKASTPTKVQIPNWPKNDNGLGCLLCNEFVAKIDELLNDERFDGSLERYLDKFCDNLPVVYAAGCHALVDSMIPVITTLIDEEFDKLEICIKLGLCENTSTAISAVKARLPRAAVAKKSVEKLYDSDTCTICTITINFIDTKMKDEQVQDEIIEAVYGFCGTLSFIYDPICKMIASTYIPLIIRLITDGVETLDICNKLGFCTSSVVAEFKANYRKPLYLPTKTLKINKPSPNGLCETCKETIQMIEDLLEDKKVEEEIISVLKQFCDTLPEELVASCDSIADQYVPLVIKLIESGLETLDICGKIGFCSTNQISSQKASKRVPIRKYVNRKSLPPLKKYTFPQKYDSKVVCELCNQVFKYVEELLNDHHVQEEIANQVMKLCDFVPPPELLQGYCKDLVREYVPLGVQYIAAGIEAADVCKAIGFCE</sequence>
<gene>
    <name evidence="5" type="ORF">TRFO_19302</name>
</gene>
<name>A0A1J4KPH1_9EUKA</name>
<dbReference type="InterPro" id="IPR008139">
    <property type="entry name" value="SaposinB_dom"/>
</dbReference>
<evidence type="ECO:0000313" key="6">
    <source>
        <dbReference type="Proteomes" id="UP000179807"/>
    </source>
</evidence>
<evidence type="ECO:0000259" key="4">
    <source>
        <dbReference type="PROSITE" id="PS50015"/>
    </source>
</evidence>
<proteinExistence type="predicted"/>
<feature type="domain" description="Saposin B-type" evidence="4">
    <location>
        <begin position="238"/>
        <end position="319"/>
    </location>
</feature>
<feature type="domain" description="Saposin B-type" evidence="4">
    <location>
        <begin position="564"/>
        <end position="645"/>
    </location>
</feature>
<dbReference type="SMART" id="SM00741">
    <property type="entry name" value="SapB"/>
    <property type="match status" value="7"/>
</dbReference>
<feature type="domain" description="Saposin B-type" evidence="4">
    <location>
        <begin position="33"/>
        <end position="114"/>
    </location>
</feature>
<dbReference type="InterPro" id="IPR008138">
    <property type="entry name" value="SapB_2"/>
</dbReference>
<dbReference type="VEuPathDB" id="TrichDB:TRFO_19302"/>
<keyword evidence="3" id="KW-0732">Signal</keyword>
<dbReference type="PANTHER" id="PTHR11480:SF3">
    <property type="entry name" value="BCDNA.GH08312"/>
    <property type="match status" value="1"/>
</dbReference>
<organism evidence="5 6">
    <name type="scientific">Tritrichomonas foetus</name>
    <dbReference type="NCBI Taxonomy" id="1144522"/>
    <lineage>
        <taxon>Eukaryota</taxon>
        <taxon>Metamonada</taxon>
        <taxon>Parabasalia</taxon>
        <taxon>Tritrichomonadida</taxon>
        <taxon>Tritrichomonadidae</taxon>
        <taxon>Tritrichomonas</taxon>
    </lineage>
</organism>
<dbReference type="SUPFAM" id="SSF47862">
    <property type="entry name" value="Saposin"/>
    <property type="match status" value="7"/>
</dbReference>
<dbReference type="PANTHER" id="PTHR11480">
    <property type="entry name" value="SAPOSIN-RELATED"/>
    <property type="match status" value="1"/>
</dbReference>
<feature type="domain" description="Saposin B-type" evidence="4">
    <location>
        <begin position="131"/>
        <end position="212"/>
    </location>
</feature>
<dbReference type="Pfam" id="PF03489">
    <property type="entry name" value="SapB_2"/>
    <property type="match status" value="5"/>
</dbReference>
<feature type="signal peptide" evidence="3">
    <location>
        <begin position="1"/>
        <end position="15"/>
    </location>
</feature>
<protein>
    <recommendedName>
        <fullName evidence="4">Saposin B-type domain-containing protein</fullName>
    </recommendedName>
</protein>
<feature type="chain" id="PRO_5012046104" description="Saposin B-type domain-containing protein" evidence="3">
    <location>
        <begin position="16"/>
        <end position="760"/>
    </location>
</feature>
<dbReference type="Proteomes" id="UP000179807">
    <property type="component" value="Unassembled WGS sequence"/>
</dbReference>
<keyword evidence="2" id="KW-0325">Glycoprotein</keyword>
<comment type="caution">
    <text evidence="5">The sequence shown here is derived from an EMBL/GenBank/DDBJ whole genome shotgun (WGS) entry which is preliminary data.</text>
</comment>
<evidence type="ECO:0000256" key="3">
    <source>
        <dbReference type="SAM" id="SignalP"/>
    </source>
</evidence>
<dbReference type="AlphaFoldDB" id="A0A1J4KPH1"/>
<dbReference type="InterPro" id="IPR007856">
    <property type="entry name" value="SapB_1"/>
</dbReference>
<feature type="domain" description="Saposin B-type" evidence="4">
    <location>
        <begin position="680"/>
        <end position="760"/>
    </location>
</feature>
<dbReference type="OrthoDB" id="69496at2759"/>
<reference evidence="5" key="1">
    <citation type="submission" date="2016-10" db="EMBL/GenBank/DDBJ databases">
        <authorList>
            <person name="Benchimol M."/>
            <person name="Almeida L.G."/>
            <person name="Vasconcelos A.T."/>
            <person name="Perreira-Neves A."/>
            <person name="Rosa I.A."/>
            <person name="Tasca T."/>
            <person name="Bogo M.R."/>
            <person name="de Souza W."/>
        </authorList>
    </citation>
    <scope>NUCLEOTIDE SEQUENCE [LARGE SCALE GENOMIC DNA]</scope>
    <source>
        <strain evidence="5">K</strain>
    </source>
</reference>
<dbReference type="RefSeq" id="XP_068364453.1">
    <property type="nucleotide sequence ID" value="XM_068500716.1"/>
</dbReference>
<dbReference type="GO" id="GO:0005764">
    <property type="term" value="C:lysosome"/>
    <property type="evidence" value="ECO:0007669"/>
    <property type="project" value="InterPro"/>
</dbReference>
<dbReference type="GeneID" id="94835420"/>
<dbReference type="EMBL" id="MLAK01000591">
    <property type="protein sequence ID" value="OHT11317.1"/>
    <property type="molecule type" value="Genomic_DNA"/>
</dbReference>
<feature type="domain" description="Saposin B-type" evidence="4">
    <location>
        <begin position="457"/>
        <end position="538"/>
    </location>
</feature>
<accession>A0A1J4KPH1</accession>
<dbReference type="InterPro" id="IPR011001">
    <property type="entry name" value="Saposin-like"/>
</dbReference>